<accession>A0A292YBR7</accession>
<proteinExistence type="predicted"/>
<evidence type="ECO:0000313" key="2">
    <source>
        <dbReference type="Proteomes" id="UP000217944"/>
    </source>
</evidence>
<dbReference type="EMBL" id="BDME01000001">
    <property type="protein sequence ID" value="GAX87537.1"/>
    <property type="molecule type" value="Genomic_DNA"/>
</dbReference>
<sequence>MIMKFILKYSGDILERFFIRIANEMNLKIGVKKENEFTYIFLKGEENEIEEFSKKLANELPMSIFLNSLDASVSEDFIDYIPEFPKRNLPPCPRCLSEVKNQNNENYYNPFHHCEICGYQLNEKLIMGNEKFNINDKNERKKYFEKIAEKLKKEGVVSIGTFNGKYKLTTNLENADKIVAVNLGAVAEFFMSFEGDAKALASIEKPYVKLKTNLQFKKTFGISKPAFYVKLPDDMVLELLCEEINDEIKLLGLIETKKVEFFDFDVKKDEEIIAVVTDTREHVIIPERGDRSLIPKFEKSLGDVVGTNSKFVTISNEEKSVIKLNDENLKAKENPLYLAGFYGVLDMWNLEDKITLGISLYKEEKSKILLNSPKFGLVEYISFDFKYNSFEEIFALISSMNDTGKKLIKNFSQKRNDLFLNALSSNIQTNKKGIYYLWGLIGIVLGFADNVDEAAEKLIEFARSAMTKKGPRIDYKMDERNLNPLWAIRTAMSFRLAGVDDYLLSFGVIESFAEFLNNIYETLNKEMVLSGAVLVGDLFEGEFLNKVYTYISKNYPVFVPKALPMSGAIESYGNAVINSKS</sequence>
<evidence type="ECO:0008006" key="3">
    <source>
        <dbReference type="Google" id="ProtNLM"/>
    </source>
</evidence>
<organism evidence="1 2">
    <name type="scientific">Lebetimonas natsushimae</name>
    <dbReference type="NCBI Taxonomy" id="1936991"/>
    <lineage>
        <taxon>Bacteria</taxon>
        <taxon>Pseudomonadati</taxon>
        <taxon>Campylobacterota</taxon>
        <taxon>Epsilonproteobacteria</taxon>
        <taxon>Nautiliales</taxon>
        <taxon>Nautiliaceae</taxon>
        <taxon>Lebetimonas</taxon>
    </lineage>
</organism>
<protein>
    <recommendedName>
        <fullName evidence="3">Hydrogenase maturation protein HypF</fullName>
    </recommendedName>
</protein>
<gene>
    <name evidence="1" type="ORF">LNAT_P0833</name>
</gene>
<name>A0A292YBR7_9BACT</name>
<keyword evidence="2" id="KW-1185">Reference proteome</keyword>
<comment type="caution">
    <text evidence="1">The sequence shown here is derived from an EMBL/GenBank/DDBJ whole genome shotgun (WGS) entry which is preliminary data.</text>
</comment>
<dbReference type="AlphaFoldDB" id="A0A292YBR7"/>
<reference evidence="1 2" key="1">
    <citation type="journal article" date="2017" name="Syst. Appl. Microbiol.">
        <title>Lebetimonas natsushimae sp. nov., a novel strictly anaerobic, moderately thermophilic chemoautotroph isolated from a deep-sea hydrothermal vent polychaete nest in the Mid-Okinawa Trough.</title>
        <authorList>
            <person name="Nagata R."/>
            <person name="Takaki Y."/>
            <person name="Tame A."/>
            <person name="Nunoura T."/>
            <person name="Muto H."/>
            <person name="Mino S."/>
            <person name="Sawayama S."/>
            <person name="Takai K."/>
            <person name="Nakagawa S."/>
        </authorList>
    </citation>
    <scope>NUCLEOTIDE SEQUENCE [LARGE SCALE GENOMIC DNA]</scope>
    <source>
        <strain evidence="1 2">HS1857</strain>
    </source>
</reference>
<dbReference type="Gene3D" id="3.90.870.50">
    <property type="match status" value="1"/>
</dbReference>
<evidence type="ECO:0000313" key="1">
    <source>
        <dbReference type="EMBL" id="GAX87537.1"/>
    </source>
</evidence>
<dbReference type="Proteomes" id="UP000217944">
    <property type="component" value="Unassembled WGS sequence"/>
</dbReference>
<dbReference type="OrthoDB" id="5318537at2"/>